<keyword evidence="3" id="KW-0326">Glycosidase</keyword>
<gene>
    <name evidence="5" type="ORF">H0E87_021042</name>
</gene>
<evidence type="ECO:0000256" key="4">
    <source>
        <dbReference type="RuleBase" id="RU003690"/>
    </source>
</evidence>
<evidence type="ECO:0000256" key="1">
    <source>
        <dbReference type="ARBA" id="ARBA00010838"/>
    </source>
</evidence>
<organism evidence="5 6">
    <name type="scientific">Populus deltoides</name>
    <name type="common">Eastern poplar</name>
    <name type="synonym">Eastern cottonwood</name>
    <dbReference type="NCBI Taxonomy" id="3696"/>
    <lineage>
        <taxon>Eukaryota</taxon>
        <taxon>Viridiplantae</taxon>
        <taxon>Streptophyta</taxon>
        <taxon>Embryophyta</taxon>
        <taxon>Tracheophyta</taxon>
        <taxon>Spermatophyta</taxon>
        <taxon>Magnoliopsida</taxon>
        <taxon>eudicotyledons</taxon>
        <taxon>Gunneridae</taxon>
        <taxon>Pentapetalae</taxon>
        <taxon>rosids</taxon>
        <taxon>fabids</taxon>
        <taxon>Malpighiales</taxon>
        <taxon>Salicaceae</taxon>
        <taxon>Saliceae</taxon>
        <taxon>Populus</taxon>
    </lineage>
</organism>
<dbReference type="Proteomes" id="UP000807159">
    <property type="component" value="Chromosome 11"/>
</dbReference>
<sequence length="201" mass="23255">MRHKEQWILELDGSFVVFIIFGKESVGSYGPHITNQKRIRFMDPLFSGKYPHSMKKLEGERLPLTSLEMSKLLVGSSEFVGINHYTILYIRNDRTWIQKLILLDASSYAAVNATCKIMKYCSGRTGRQENEYHRDHLSSISAATRIGFFRLRHCAFGQSDRKLNQHRQDNCDVRGYSGWSGQTGMELRLQKQAYKDTESFC</sequence>
<reference evidence="5" key="1">
    <citation type="journal article" date="2021" name="J. Hered.">
        <title>Genome Assembly of Salicaceae Populus deltoides (Eastern Cottonwood) I-69 Based on Nanopore Sequencing and Hi-C Technologies.</title>
        <authorList>
            <person name="Bai S."/>
            <person name="Wu H."/>
            <person name="Zhang J."/>
            <person name="Pan Z."/>
            <person name="Zhao W."/>
            <person name="Li Z."/>
            <person name="Tong C."/>
        </authorList>
    </citation>
    <scope>NUCLEOTIDE SEQUENCE</scope>
    <source>
        <tissue evidence="5">Leaf</tissue>
    </source>
</reference>
<accession>A0A8T2XQT6</accession>
<proteinExistence type="inferred from homology"/>
<name>A0A8T2XQT6_POPDE</name>
<comment type="similarity">
    <text evidence="1 4">Belongs to the glycosyl hydrolase 1 family.</text>
</comment>
<evidence type="ECO:0000256" key="3">
    <source>
        <dbReference type="ARBA" id="ARBA00023295"/>
    </source>
</evidence>
<dbReference type="EMBL" id="JACEGQ020000011">
    <property type="protein sequence ID" value="KAH8494501.1"/>
    <property type="molecule type" value="Genomic_DNA"/>
</dbReference>
<evidence type="ECO:0000256" key="2">
    <source>
        <dbReference type="ARBA" id="ARBA00022801"/>
    </source>
</evidence>
<dbReference type="PANTHER" id="PTHR10353">
    <property type="entry name" value="GLYCOSYL HYDROLASE"/>
    <property type="match status" value="1"/>
</dbReference>
<dbReference type="InterPro" id="IPR001360">
    <property type="entry name" value="Glyco_hydro_1"/>
</dbReference>
<dbReference type="SUPFAM" id="SSF51445">
    <property type="entry name" value="(Trans)glycosidases"/>
    <property type="match status" value="1"/>
</dbReference>
<keyword evidence="2" id="KW-0378">Hydrolase</keyword>
<dbReference type="Gene3D" id="3.20.20.80">
    <property type="entry name" value="Glycosidases"/>
    <property type="match status" value="1"/>
</dbReference>
<dbReference type="GO" id="GO:0008422">
    <property type="term" value="F:beta-glucosidase activity"/>
    <property type="evidence" value="ECO:0007669"/>
    <property type="project" value="TreeGrafter"/>
</dbReference>
<protein>
    <submittedName>
        <fullName evidence="5">Uncharacterized protein</fullName>
    </submittedName>
</protein>
<dbReference type="Pfam" id="PF00232">
    <property type="entry name" value="Glyco_hydro_1"/>
    <property type="match status" value="1"/>
</dbReference>
<dbReference type="GO" id="GO:0005975">
    <property type="term" value="P:carbohydrate metabolic process"/>
    <property type="evidence" value="ECO:0007669"/>
    <property type="project" value="InterPro"/>
</dbReference>
<dbReference type="AlphaFoldDB" id="A0A8T2XQT6"/>
<evidence type="ECO:0000313" key="5">
    <source>
        <dbReference type="EMBL" id="KAH8494501.1"/>
    </source>
</evidence>
<dbReference type="InterPro" id="IPR017853">
    <property type="entry name" value="GH"/>
</dbReference>
<evidence type="ECO:0000313" key="6">
    <source>
        <dbReference type="Proteomes" id="UP000807159"/>
    </source>
</evidence>
<comment type="caution">
    <text evidence="5">The sequence shown here is derived from an EMBL/GenBank/DDBJ whole genome shotgun (WGS) entry which is preliminary data.</text>
</comment>
<keyword evidence="6" id="KW-1185">Reference proteome</keyword>
<dbReference type="PANTHER" id="PTHR10353:SF36">
    <property type="entry name" value="LP05116P"/>
    <property type="match status" value="1"/>
</dbReference>